<dbReference type="eggNOG" id="COG3359">
    <property type="taxonomic scope" value="Bacteria"/>
</dbReference>
<dbReference type="STRING" id="1209989.TepRe1_0978"/>
<dbReference type="eggNOG" id="COG0457">
    <property type="taxonomic scope" value="Bacteria"/>
</dbReference>
<evidence type="ECO:0000313" key="2">
    <source>
        <dbReference type="EMBL" id="CCP25791.1"/>
    </source>
</evidence>
<dbReference type="SUPFAM" id="SSF48452">
    <property type="entry name" value="TPR-like"/>
    <property type="match status" value="1"/>
</dbReference>
<gene>
    <name evidence="2" type="ordered locus">TEPIRE1_1075</name>
</gene>
<dbReference type="EMBL" id="HF563609">
    <property type="protein sequence ID" value="CCP25791.1"/>
    <property type="molecule type" value="Genomic_DNA"/>
</dbReference>
<accession>F4LRQ8</accession>
<name>F4LRQ8_TEPAE</name>
<dbReference type="PATRIC" id="fig|1209989.3.peg.1177"/>
<dbReference type="PANTHER" id="PTHR38462:SF1">
    <property type="entry name" value="YPRB RIBONUCLEASE H-LIKE DOMAIN-CONTAINING PROTEIN"/>
    <property type="match status" value="1"/>
</dbReference>
<dbReference type="SUPFAM" id="SSF53098">
    <property type="entry name" value="Ribonuclease H-like"/>
    <property type="match status" value="1"/>
</dbReference>
<organism evidence="2 3">
    <name type="scientific">Tepidanaerobacter acetatoxydans (strain DSM 21804 / JCM 16047 / Re1)</name>
    <dbReference type="NCBI Taxonomy" id="1209989"/>
    <lineage>
        <taxon>Bacteria</taxon>
        <taxon>Bacillati</taxon>
        <taxon>Bacillota</taxon>
        <taxon>Clostridia</taxon>
        <taxon>Thermosediminibacterales</taxon>
        <taxon>Tepidanaerobacteraceae</taxon>
        <taxon>Tepidanaerobacter</taxon>
    </lineage>
</organism>
<reference evidence="3" key="1">
    <citation type="journal article" date="2013" name="Genome Announc.">
        <title>First genome sequence of a syntrophic acetate-oxidizing bacterium, Tepidanaerobacter acetatoxydans strain Re1.</title>
        <authorList>
            <person name="Manzoor S."/>
            <person name="Bongcam-Rudloff E."/>
            <person name="Schnurer A."/>
            <person name="Muller B."/>
        </authorList>
    </citation>
    <scope>NUCLEOTIDE SEQUENCE [LARGE SCALE GENOMIC DNA]</scope>
    <source>
        <strain evidence="3">Re1</strain>
    </source>
</reference>
<dbReference type="OrthoDB" id="9790530at2"/>
<dbReference type="KEGG" id="tep:TepRe1_0978"/>
<dbReference type="Gene3D" id="3.30.420.10">
    <property type="entry name" value="Ribonuclease H-like superfamily/Ribonuclease H"/>
    <property type="match status" value="1"/>
</dbReference>
<dbReference type="Proteomes" id="UP000010802">
    <property type="component" value="Chromosome"/>
</dbReference>
<dbReference type="InterPro" id="IPR012337">
    <property type="entry name" value="RNaseH-like_sf"/>
</dbReference>
<feature type="domain" description="YprB ribonuclease H-like" evidence="1">
    <location>
        <begin position="96"/>
        <end position="264"/>
    </location>
</feature>
<keyword evidence="3" id="KW-1185">Reference proteome</keyword>
<dbReference type="InterPro" id="IPR036397">
    <property type="entry name" value="RNaseH_sf"/>
</dbReference>
<dbReference type="InterPro" id="IPR038720">
    <property type="entry name" value="YprB_RNase_H-like_dom"/>
</dbReference>
<dbReference type="GO" id="GO:0003676">
    <property type="term" value="F:nucleic acid binding"/>
    <property type="evidence" value="ECO:0007669"/>
    <property type="project" value="InterPro"/>
</dbReference>
<dbReference type="Gene3D" id="1.25.40.10">
    <property type="entry name" value="Tetratricopeptide repeat domain"/>
    <property type="match status" value="1"/>
</dbReference>
<dbReference type="Pfam" id="PF13482">
    <property type="entry name" value="RNase_H_2"/>
    <property type="match status" value="1"/>
</dbReference>
<evidence type="ECO:0000259" key="1">
    <source>
        <dbReference type="Pfam" id="PF13482"/>
    </source>
</evidence>
<sequence>MNLSEKLRAYVSNKQASDKRSDVPIKTKPYSEISTLLGATTVNTPLGEHFVVEKSYPGSHIHGEIELNAIFNISGEIVKLIAKNCAYKDFDFSRAIFIDTETTGLAGGTGTMAFLAGVGFFEGSSFKIKQYFISDYDEEAAALYSLSDLLKNFDSFVSFNGKSYDIPLLSTRYMLNRMENPVEKTFHLDLLAAARRLYRERLESVSLSSLEENLLSLRREGDIPGYEIPSVYFRFLRDRNPNSLKPIFYHNRMDILSMVSLTVNMAKSFKTPFDSKTCVNQDYYCLGRVFEDMGMIEQSIRCYEMALDVPEVQEKSYRQLSLLYKRLNCWEDAENLWIKMAKGNIDTVFALEELAKYYEHKLKDYGKAALATQRALEIIYKKNTFIGYTLKDDICRFKKRLERIESKQEKNKSLFEKVSILNNN</sequence>
<accession>L0RY13</accession>
<dbReference type="InterPro" id="IPR011990">
    <property type="entry name" value="TPR-like_helical_dom_sf"/>
</dbReference>
<proteinExistence type="predicted"/>
<dbReference type="HOGENOM" id="CLU_035904_2_1_9"/>
<dbReference type="AlphaFoldDB" id="F4LRQ8"/>
<dbReference type="PANTHER" id="PTHR38462">
    <property type="entry name" value="EXONUCLEASE-LIKE PROTEIN"/>
    <property type="match status" value="1"/>
</dbReference>
<evidence type="ECO:0000313" key="3">
    <source>
        <dbReference type="Proteomes" id="UP000010802"/>
    </source>
</evidence>
<dbReference type="RefSeq" id="WP_013778049.1">
    <property type="nucleotide sequence ID" value="NC_015519.1"/>
</dbReference>
<protein>
    <recommendedName>
        <fullName evidence="1">YprB ribonuclease H-like domain-containing protein</fullName>
    </recommendedName>
</protein>
<dbReference type="KEGG" id="tae:TepiRe1_1075"/>